<reference evidence="2 3" key="1">
    <citation type="journal article" date="2011" name="Science">
        <title>The ecoresponsive genome of Daphnia pulex.</title>
        <authorList>
            <person name="Colbourne J.K."/>
            <person name="Pfrender M.E."/>
            <person name="Gilbert D."/>
            <person name="Thomas W.K."/>
            <person name="Tucker A."/>
            <person name="Oakley T.H."/>
            <person name="Tokishita S."/>
            <person name="Aerts A."/>
            <person name="Arnold G.J."/>
            <person name="Basu M.K."/>
            <person name="Bauer D.J."/>
            <person name="Caceres C.E."/>
            <person name="Carmel L."/>
            <person name="Casola C."/>
            <person name="Choi J.H."/>
            <person name="Detter J.C."/>
            <person name="Dong Q."/>
            <person name="Dusheyko S."/>
            <person name="Eads B.D."/>
            <person name="Frohlich T."/>
            <person name="Geiler-Samerotte K.A."/>
            <person name="Gerlach D."/>
            <person name="Hatcher P."/>
            <person name="Jogdeo S."/>
            <person name="Krijgsveld J."/>
            <person name="Kriventseva E.V."/>
            <person name="Kultz D."/>
            <person name="Laforsch C."/>
            <person name="Lindquist E."/>
            <person name="Lopez J."/>
            <person name="Manak J.R."/>
            <person name="Muller J."/>
            <person name="Pangilinan J."/>
            <person name="Patwardhan R.P."/>
            <person name="Pitluck S."/>
            <person name="Pritham E.J."/>
            <person name="Rechtsteiner A."/>
            <person name="Rho M."/>
            <person name="Rogozin I.B."/>
            <person name="Sakarya O."/>
            <person name="Salamov A."/>
            <person name="Schaack S."/>
            <person name="Shapiro H."/>
            <person name="Shiga Y."/>
            <person name="Skalitzky C."/>
            <person name="Smith Z."/>
            <person name="Souvorov A."/>
            <person name="Sung W."/>
            <person name="Tang Z."/>
            <person name="Tsuchiya D."/>
            <person name="Tu H."/>
            <person name="Vos H."/>
            <person name="Wang M."/>
            <person name="Wolf Y.I."/>
            <person name="Yamagata H."/>
            <person name="Yamada T."/>
            <person name="Ye Y."/>
            <person name="Shaw J.R."/>
            <person name="Andrews J."/>
            <person name="Crease T.J."/>
            <person name="Tang H."/>
            <person name="Lucas S.M."/>
            <person name="Robertson H.M."/>
            <person name="Bork P."/>
            <person name="Koonin E.V."/>
            <person name="Zdobnov E.M."/>
            <person name="Grigoriev I.V."/>
            <person name="Lynch M."/>
            <person name="Boore J.L."/>
        </authorList>
    </citation>
    <scope>NUCLEOTIDE SEQUENCE [LARGE SCALE GENOMIC DNA]</scope>
</reference>
<keyword evidence="3" id="KW-1185">Reference proteome</keyword>
<evidence type="ECO:0000313" key="3">
    <source>
        <dbReference type="Proteomes" id="UP000000305"/>
    </source>
</evidence>
<name>E9FT32_DAPPU</name>
<dbReference type="KEGG" id="dpx:DAPPUDRAFT_233064"/>
<feature type="region of interest" description="Disordered" evidence="1">
    <location>
        <begin position="74"/>
        <end position="123"/>
    </location>
</feature>
<dbReference type="InParanoid" id="E9FT32"/>
<feature type="compositionally biased region" description="Polar residues" evidence="1">
    <location>
        <begin position="76"/>
        <end position="97"/>
    </location>
</feature>
<evidence type="ECO:0000256" key="1">
    <source>
        <dbReference type="SAM" id="MobiDB-lite"/>
    </source>
</evidence>
<dbReference type="HOGENOM" id="CLU_2017500_0_0_1"/>
<dbReference type="AlphaFoldDB" id="E9FT32"/>
<gene>
    <name evidence="2" type="ORF">DAPPUDRAFT_233064</name>
</gene>
<dbReference type="Proteomes" id="UP000000305">
    <property type="component" value="Unassembled WGS sequence"/>
</dbReference>
<sequence>MAYPILLPPRGGSSLPLVLYIQHGRIFKARVSGERKVGDMAPGDDCELHCDEQHIHSSSAAKNDERTQLAEYRPYYQQQPRDVITSNGSQSARSTINDRVCSPDRPTTNRQKDVGTTPLPSCP</sequence>
<evidence type="ECO:0000313" key="2">
    <source>
        <dbReference type="EMBL" id="EFX89299.1"/>
    </source>
</evidence>
<accession>E9FT32</accession>
<organism evidence="2 3">
    <name type="scientific">Daphnia pulex</name>
    <name type="common">Water flea</name>
    <dbReference type="NCBI Taxonomy" id="6669"/>
    <lineage>
        <taxon>Eukaryota</taxon>
        <taxon>Metazoa</taxon>
        <taxon>Ecdysozoa</taxon>
        <taxon>Arthropoda</taxon>
        <taxon>Crustacea</taxon>
        <taxon>Branchiopoda</taxon>
        <taxon>Diplostraca</taxon>
        <taxon>Cladocera</taxon>
        <taxon>Anomopoda</taxon>
        <taxon>Daphniidae</taxon>
        <taxon>Daphnia</taxon>
    </lineage>
</organism>
<protein>
    <submittedName>
        <fullName evidence="2">Uncharacterized protein</fullName>
    </submittedName>
</protein>
<proteinExistence type="predicted"/>
<dbReference type="EMBL" id="GL732524">
    <property type="protein sequence ID" value="EFX89299.1"/>
    <property type="molecule type" value="Genomic_DNA"/>
</dbReference>